<evidence type="ECO:0000313" key="1">
    <source>
        <dbReference type="EMBL" id="AKL94182.1"/>
    </source>
</evidence>
<sequence>MNQGFELQHINLNQSLADSINQSLNFMLEIEGRVAKNKLECYINSINDHYCKYLNIEKNQVLGKKISSIKDDFTNIYYTIMGYFFQNPTKDHIHIYLKKNNQHFQIADVEALNDENCELWQITAYSFRQSTNHFKVFICTKDTSKELYRVREKYSVEDIKNYYDKIINLSDMVSNLSHAWRQPLNALNFSIINLIDEIHSEERDLVLLEEYYKEIWEIINNLSKKIENFKAFFEVDYEKEVFNVEKYLDLVFEVMEEKISKEHIQIDVTIQEKIDKYGSPKEFVQIMYCIFFDIIECCKDRLDSNNRKLIIAIYRNKDNVCFDIKVVYNKEEHKHFQLQLAHLSMFNNILCKKMKGSIDLINTKKENKVSISFPLDI</sequence>
<dbReference type="OrthoDB" id="9815602at2"/>
<dbReference type="CDD" id="cd00082">
    <property type="entry name" value="HisKA"/>
    <property type="match status" value="1"/>
</dbReference>
<evidence type="ECO:0008006" key="3">
    <source>
        <dbReference type="Google" id="ProtNLM"/>
    </source>
</evidence>
<organism evidence="1 2">
    <name type="scientific">Clostridium aceticum</name>
    <dbReference type="NCBI Taxonomy" id="84022"/>
    <lineage>
        <taxon>Bacteria</taxon>
        <taxon>Bacillati</taxon>
        <taxon>Bacillota</taxon>
        <taxon>Clostridia</taxon>
        <taxon>Eubacteriales</taxon>
        <taxon>Clostridiaceae</taxon>
        <taxon>Clostridium</taxon>
    </lineage>
</organism>
<accession>A0A0D8IDT7</accession>
<dbReference type="AlphaFoldDB" id="A0A0D8IDT7"/>
<dbReference type="Proteomes" id="UP000035704">
    <property type="component" value="Chromosome"/>
</dbReference>
<dbReference type="Gene3D" id="1.10.287.130">
    <property type="match status" value="1"/>
</dbReference>
<protein>
    <recommendedName>
        <fullName evidence="3">Histidine kinase</fullName>
    </recommendedName>
</protein>
<dbReference type="PATRIC" id="fig|84022.5.peg.1416"/>
<gene>
    <name evidence="1" type="ORF">CACET_c06720</name>
</gene>
<dbReference type="InterPro" id="IPR003661">
    <property type="entry name" value="HisK_dim/P_dom"/>
</dbReference>
<dbReference type="GO" id="GO:0000155">
    <property type="term" value="F:phosphorelay sensor kinase activity"/>
    <property type="evidence" value="ECO:0007669"/>
    <property type="project" value="InterPro"/>
</dbReference>
<dbReference type="KEGG" id="cace:CACET_c06720"/>
<proteinExistence type="predicted"/>
<dbReference type="EMBL" id="CP009687">
    <property type="protein sequence ID" value="AKL94182.1"/>
    <property type="molecule type" value="Genomic_DNA"/>
</dbReference>
<keyword evidence="2" id="KW-1185">Reference proteome</keyword>
<reference evidence="1 2" key="1">
    <citation type="submission" date="2014-10" db="EMBL/GenBank/DDBJ databases">
        <title>Genome sequence of Clostridium aceticum DSM 1496.</title>
        <authorList>
            <person name="Poehlein A."/>
            <person name="Schiel-Bengelsdorf B."/>
            <person name="Gottschalk G."/>
            <person name="Duerre P."/>
            <person name="Daniel R."/>
        </authorList>
    </citation>
    <scope>NUCLEOTIDE SEQUENCE [LARGE SCALE GENOMIC DNA]</scope>
    <source>
        <strain evidence="1 2">DSM 1496</strain>
    </source>
</reference>
<name>A0A0D8IDT7_9CLOT</name>
<dbReference type="STRING" id="84022.CACET_c06720"/>
<evidence type="ECO:0000313" key="2">
    <source>
        <dbReference type="Proteomes" id="UP000035704"/>
    </source>
</evidence>
<dbReference type="RefSeq" id="WP_044822985.1">
    <property type="nucleotide sequence ID" value="NZ_CP009687.1"/>
</dbReference>